<feature type="transmembrane region" description="Helical" evidence="10">
    <location>
        <begin position="397"/>
        <end position="414"/>
    </location>
</feature>
<dbReference type="PROSITE" id="PS00211">
    <property type="entry name" value="ABC_TRANSPORTER_1"/>
    <property type="match status" value="2"/>
</dbReference>
<dbReference type="Pfam" id="PF00005">
    <property type="entry name" value="ABC_tran"/>
    <property type="match status" value="2"/>
</dbReference>
<dbReference type="InterPro" id="IPR013525">
    <property type="entry name" value="ABC2_TM"/>
</dbReference>
<dbReference type="SUPFAM" id="SSF52540">
    <property type="entry name" value="P-loop containing nucleoside triphosphate hydrolases"/>
    <property type="match status" value="2"/>
</dbReference>
<feature type="transmembrane region" description="Helical" evidence="10">
    <location>
        <begin position="78"/>
        <end position="98"/>
    </location>
</feature>
<dbReference type="GO" id="GO:0016020">
    <property type="term" value="C:membrane"/>
    <property type="evidence" value="ECO:0007669"/>
    <property type="project" value="UniProtKB-SubCell"/>
</dbReference>
<dbReference type="InterPro" id="IPR003593">
    <property type="entry name" value="AAA+_ATPase"/>
</dbReference>
<keyword evidence="7" id="KW-0067">ATP-binding</keyword>
<dbReference type="InterPro" id="IPR003439">
    <property type="entry name" value="ABC_transporter-like_ATP-bd"/>
</dbReference>
<evidence type="ECO:0000313" key="13">
    <source>
        <dbReference type="Proteomes" id="UP001153737"/>
    </source>
</evidence>
<evidence type="ECO:0000256" key="6">
    <source>
        <dbReference type="ARBA" id="ARBA00022741"/>
    </source>
</evidence>
<comment type="similarity">
    <text evidence="2">Belongs to the ABC transporter superfamily. ABCA family.</text>
</comment>
<feature type="transmembrane region" description="Helical" evidence="10">
    <location>
        <begin position="905"/>
        <end position="925"/>
    </location>
</feature>
<evidence type="ECO:0000256" key="5">
    <source>
        <dbReference type="ARBA" id="ARBA00022737"/>
    </source>
</evidence>
<evidence type="ECO:0000256" key="7">
    <source>
        <dbReference type="ARBA" id="ARBA00022840"/>
    </source>
</evidence>
<evidence type="ECO:0000259" key="11">
    <source>
        <dbReference type="PROSITE" id="PS50893"/>
    </source>
</evidence>
<gene>
    <name evidence="12" type="ORF">PHAECO_LOCUS3889</name>
</gene>
<organism evidence="12 13">
    <name type="scientific">Phaedon cochleariae</name>
    <name type="common">Mustard beetle</name>
    <dbReference type="NCBI Taxonomy" id="80249"/>
    <lineage>
        <taxon>Eukaryota</taxon>
        <taxon>Metazoa</taxon>
        <taxon>Ecdysozoa</taxon>
        <taxon>Arthropoda</taxon>
        <taxon>Hexapoda</taxon>
        <taxon>Insecta</taxon>
        <taxon>Pterygota</taxon>
        <taxon>Neoptera</taxon>
        <taxon>Endopterygota</taxon>
        <taxon>Coleoptera</taxon>
        <taxon>Polyphaga</taxon>
        <taxon>Cucujiformia</taxon>
        <taxon>Chrysomeloidea</taxon>
        <taxon>Chrysomelidae</taxon>
        <taxon>Chrysomelinae</taxon>
        <taxon>Chrysomelini</taxon>
        <taxon>Phaedon</taxon>
    </lineage>
</organism>
<keyword evidence="9 10" id="KW-0472">Membrane</keyword>
<keyword evidence="3" id="KW-0813">Transport</keyword>
<dbReference type="Proteomes" id="UP001153737">
    <property type="component" value="Chromosome 13"/>
</dbReference>
<dbReference type="InterPro" id="IPR026082">
    <property type="entry name" value="ABCA"/>
</dbReference>
<sequence length="1714" mass="195215">MKEYMYDKVEPLCSTAKNDLGVFIKYDKCGNRNHFPEGENCRNEKKTAPIIFPGSISIKLNQLRVVLWKNLIIRKRHWLLTIIEASLPIVLFFLIAYGRSKISGLTKTEVTDPTYNEVNGIQYYLGIADVNILYSPDNEFTSDIIQRTLEKFQMPSDQVFGFTTPDALLENYPKYSNNTIIAIMFDTKNPKELIYTIRYYEPDSYKDQLPSTYKRYVPSYYMFTPSTDNSYIRKAFVPLQKALDFSFIERSMNISDIDRNVSLSTQEFPYPPYKSDTSLQTIFMEYLPLLTLFSFIFLCPAVLTRVVEEKHSGAKELLKMVGMKTWMIWLGWFIYAIIPILFSISCIVFLMKVQLFGSSYPLIEHTSAGILFIFLLLFCTAAVSLCFAISSCFSKPSNAVVAGILIWILSYFVPKYSLVLEESNSLSWLGKILLLLLPNMTLHYGYAAISVFEEREIGVQWNNFGQSSTGGSEDVTMLNVFVMLLRDTSLYLLFTFYMEAVNPGKYGIKKTKGFLIEYLWHLFSKTSEVNDDCEEVRLQNIEEGTTLHNGISIRKLKKQYGSDTVVDIEELNIHKNNITVLVGHNGAGKSTTMSMITGMIEPTSGMIRIDGLDTRESQDEIRKSLGLCPQHNLLFTDLTVGEHLVFFAKLKGKSSEEAEMEMSELLDKMNMSEKKNVLAHTLSGGMKRKLCLGMALIGGSKVLILDEPSSGMDPESRRQLWDLLLSWRGEKTILISTHFMEEADALGDWIAIMSEGSVQCYGTPMALKKDYHTGYHLSLTINGGANGTETKIKDLVGRTVVGSQFKSKNGNEMIFILPFEDTNNITELLCSIENKKEELKIENSSISITTLEDVFLKTRPDSEYIPKSISNYNPNQEQEDEKMRKWRKQILKLLEKRYFFTINKLYTYLIPTLIGFLSFGLTLYLTSSTNGYYHQNGPKLPLQLSTYKQTSVFYNASERNDIIEVIKTQYEKLVKTEGSSVDEVLEVEQAILDESKQNIAYYREHIVASASFFHYNSKIEAIALYNGMAVHSLPISLNLVTNAIAKTLLGSEYSISTSNWPLASINQHSSNEYSETKVVVLWLILIPIGCLFIHGSFIVFPHTEISTKFVQMQFMCGVKPYLYWLSNFVTDMLIYLVFILVMSVFMCIFFPPMHHLYEFCYLFLILFVYGLCGIPYSYLFSRKGSSSGAFALFIILGIFLGVIITLIVGVLLESQDDYYIRIGTYLKYLGSFFIPQVGLSMSLVEFCRRAVDNFNLQIVPKKLSSICSYASHPCCDINSIECIQHKDYMNLLLPNFVSMLAGCMFYLLIVIFLDSYLLLKRWSRSKYRLLQFIRNFKDNEKEIPINESEVPVSKENTLNVNRLSKTYSGNKIVNNIGLTLENGQCLGILGVNGAGKTTTFKLLTREEVLDNGSIKIKLNQKQIGVDEDEYMETLGYCPQSDNLNYVLTGRQILSTIAVLRGINDPGIVDEFLKIFCLEEIADKPCGHYSGGNKRKLSLAVSLIGFRKFILLDEPTNGVDPSARRKCWNIIKDMQDQKNMSFILTSHSMTECEALCDELKIMKGGKFVVENKLNVLKKEFGGYSLKIKLKNKGPSDEVDGSTFTSSRGVDEDYEFKDENDLKNYFTKNNRGEIKDDHGGLICIYIKNQGDEKKWSQIFEEIEDIKNKNYHLIEDYSIGEASLEDVFLEVAKSEDSLEAKEDHSTPHFLCSGLWLI</sequence>
<keyword evidence="8 10" id="KW-1133">Transmembrane helix</keyword>
<evidence type="ECO:0000256" key="2">
    <source>
        <dbReference type="ARBA" id="ARBA00008869"/>
    </source>
</evidence>
<dbReference type="FunFam" id="3.40.50.300:FF:000933">
    <property type="entry name" value="ABC transporter A family member 7"/>
    <property type="match status" value="1"/>
</dbReference>
<keyword evidence="6" id="KW-0547">Nucleotide-binding</keyword>
<dbReference type="GO" id="GO:0005524">
    <property type="term" value="F:ATP binding"/>
    <property type="evidence" value="ECO:0007669"/>
    <property type="project" value="UniProtKB-KW"/>
</dbReference>
<keyword evidence="5" id="KW-0677">Repeat</keyword>
<accession>A0A9P0DGD9</accession>
<feature type="transmembrane region" description="Helical" evidence="10">
    <location>
        <begin position="1190"/>
        <end position="1212"/>
    </location>
</feature>
<evidence type="ECO:0000313" key="12">
    <source>
        <dbReference type="EMBL" id="CAH1119745.1"/>
    </source>
</evidence>
<name>A0A9P0DGD9_PHACE</name>
<evidence type="ECO:0000256" key="1">
    <source>
        <dbReference type="ARBA" id="ARBA00004141"/>
    </source>
</evidence>
<dbReference type="OrthoDB" id="10255969at2759"/>
<dbReference type="InterPro" id="IPR017871">
    <property type="entry name" value="ABC_transporter-like_CS"/>
</dbReference>
<dbReference type="GO" id="GO:0005319">
    <property type="term" value="F:lipid transporter activity"/>
    <property type="evidence" value="ECO:0007669"/>
    <property type="project" value="TreeGrafter"/>
</dbReference>
<dbReference type="GO" id="GO:0140359">
    <property type="term" value="F:ABC-type transporter activity"/>
    <property type="evidence" value="ECO:0007669"/>
    <property type="project" value="InterPro"/>
</dbReference>
<feature type="transmembrane region" description="Helical" evidence="10">
    <location>
        <begin position="1079"/>
        <end position="1100"/>
    </location>
</feature>
<dbReference type="Gene3D" id="3.40.50.300">
    <property type="entry name" value="P-loop containing nucleotide triphosphate hydrolases"/>
    <property type="match status" value="2"/>
</dbReference>
<feature type="transmembrane region" description="Helical" evidence="10">
    <location>
        <begin position="1121"/>
        <end position="1150"/>
    </location>
</feature>
<evidence type="ECO:0000256" key="8">
    <source>
        <dbReference type="ARBA" id="ARBA00022989"/>
    </source>
</evidence>
<comment type="subcellular location">
    <subcellularLocation>
        <location evidence="1">Membrane</location>
        <topology evidence="1">Multi-pass membrane protein</topology>
    </subcellularLocation>
</comment>
<protein>
    <recommendedName>
        <fullName evidence="11">ABC transporter domain-containing protein</fullName>
    </recommendedName>
</protein>
<keyword evidence="13" id="KW-1185">Reference proteome</keyword>
<reference evidence="12" key="2">
    <citation type="submission" date="2022-10" db="EMBL/GenBank/DDBJ databases">
        <authorList>
            <consortium name="ENA_rothamsted_submissions"/>
            <consortium name="culmorum"/>
            <person name="King R."/>
        </authorList>
    </citation>
    <scope>NUCLEOTIDE SEQUENCE</scope>
</reference>
<dbReference type="PANTHER" id="PTHR19229">
    <property type="entry name" value="ATP-BINDING CASSETTE TRANSPORTER SUBFAMILY A ABCA"/>
    <property type="match status" value="1"/>
</dbReference>
<dbReference type="EMBL" id="OU896719">
    <property type="protein sequence ID" value="CAH1119745.1"/>
    <property type="molecule type" value="Genomic_DNA"/>
</dbReference>
<feature type="transmembrane region" description="Helical" evidence="10">
    <location>
        <begin position="286"/>
        <end position="307"/>
    </location>
</feature>
<evidence type="ECO:0000256" key="3">
    <source>
        <dbReference type="ARBA" id="ARBA00022448"/>
    </source>
</evidence>
<evidence type="ECO:0000256" key="9">
    <source>
        <dbReference type="ARBA" id="ARBA00023136"/>
    </source>
</evidence>
<dbReference type="PANTHER" id="PTHR19229:SF36">
    <property type="entry name" value="ATP-BINDING CASSETTE SUB-FAMILY A MEMBER 2"/>
    <property type="match status" value="1"/>
</dbReference>
<feature type="transmembrane region" description="Helical" evidence="10">
    <location>
        <begin position="1156"/>
        <end position="1178"/>
    </location>
</feature>
<evidence type="ECO:0000256" key="4">
    <source>
        <dbReference type="ARBA" id="ARBA00022692"/>
    </source>
</evidence>
<reference evidence="12" key="1">
    <citation type="submission" date="2022-01" db="EMBL/GenBank/DDBJ databases">
        <authorList>
            <person name="King R."/>
        </authorList>
    </citation>
    <scope>NUCLEOTIDE SEQUENCE</scope>
</reference>
<feature type="transmembrane region" description="Helical" evidence="10">
    <location>
        <begin position="1296"/>
        <end position="1319"/>
    </location>
</feature>
<dbReference type="PROSITE" id="PS50893">
    <property type="entry name" value="ABC_TRANSPORTER_2"/>
    <property type="match status" value="2"/>
</dbReference>
<dbReference type="GO" id="GO:0016887">
    <property type="term" value="F:ATP hydrolysis activity"/>
    <property type="evidence" value="ECO:0007669"/>
    <property type="project" value="InterPro"/>
</dbReference>
<evidence type="ECO:0000256" key="10">
    <source>
        <dbReference type="SAM" id="Phobius"/>
    </source>
</evidence>
<dbReference type="Pfam" id="PF12698">
    <property type="entry name" value="ABC2_membrane_3"/>
    <property type="match status" value="2"/>
</dbReference>
<keyword evidence="4 10" id="KW-0812">Transmembrane</keyword>
<dbReference type="CDD" id="cd03263">
    <property type="entry name" value="ABC_subfamily_A"/>
    <property type="match status" value="2"/>
</dbReference>
<feature type="domain" description="ABC transporter" evidence="11">
    <location>
        <begin position="551"/>
        <end position="780"/>
    </location>
</feature>
<feature type="transmembrane region" description="Helical" evidence="10">
    <location>
        <begin position="370"/>
        <end position="390"/>
    </location>
</feature>
<feature type="domain" description="ABC transporter" evidence="11">
    <location>
        <begin position="1358"/>
        <end position="1588"/>
    </location>
</feature>
<dbReference type="SMART" id="SM00382">
    <property type="entry name" value="AAA"/>
    <property type="match status" value="2"/>
</dbReference>
<proteinExistence type="inferred from homology"/>
<dbReference type="InterPro" id="IPR027417">
    <property type="entry name" value="P-loop_NTPase"/>
</dbReference>
<feature type="transmembrane region" description="Helical" evidence="10">
    <location>
        <begin position="328"/>
        <end position="350"/>
    </location>
</feature>